<feature type="repeat" description="ANK" evidence="6">
    <location>
        <begin position="1584"/>
        <end position="1616"/>
    </location>
</feature>
<dbReference type="Gene3D" id="1.25.40.20">
    <property type="entry name" value="Ankyrin repeat-containing domain"/>
    <property type="match status" value="5"/>
</dbReference>
<evidence type="ECO:0000256" key="7">
    <source>
        <dbReference type="PROSITE-ProRule" id="PRU00207"/>
    </source>
</evidence>
<evidence type="ECO:0000259" key="9">
    <source>
        <dbReference type="PROSITE" id="PS50145"/>
    </source>
</evidence>
<feature type="repeat" description="ANK" evidence="6">
    <location>
        <begin position="1181"/>
        <end position="1213"/>
    </location>
</feature>
<feature type="zinc finger region" description="TRAF-type" evidence="7">
    <location>
        <begin position="576"/>
        <end position="631"/>
    </location>
</feature>
<dbReference type="SUPFAM" id="SSF49599">
    <property type="entry name" value="TRAF domain-like"/>
    <property type="match status" value="3"/>
</dbReference>
<protein>
    <recommendedName>
        <fullName evidence="9">TRAF-type domain-containing protein</fullName>
    </recommendedName>
</protein>
<sequence length="2403" mass="267006">MGGKYVVRSKLQSRFELALARRDFQLVVWMMDSGDVAVNAEAANGDTALLVAVARNQIDVLDLLLARGVDVNHVNCHGKTALMRAAATTDVDTTDAVNILLRHRADVFATDPSGKTALDWARVTNNVPVARRLELAIQSHIVAHRVIHANQEAAAKHDAIAAAHAALAQQMTGLLEAYDAPALRRLVMSSDVSLDVYTSIFGASPPYFVNLETRLGWTALTKAASLGDLDTMTVLLTHGAAVDYETKLRHTALSWASYSGHKEAVQLLLRYNADVLRPTREKKTALSHACRNGKAAVTSILLSKIRELSIPPTSQGDYVTQKNREWHKGYLNHLCAKDAEDKTPLDHARGGGHTEVIALLEAAFDLAHEHEQHVQTLEAKTRAVPCAHGCGFTNAQDLIVYHQLNKCPMREVTCELCKEHMASQHLGDHQRKTCVYRDTTCVNLQFGCSATLPWQAMQLHEAEHCHYRLVHCRLECGKELQWHSRPDHEANDCPLRPITCPACGLGMRGLELKKHKKRGCPKRLVECQLHGGCGEIHVAEDTAFHIDSLCVRRKRPCHWAIHGCDAVIGPPEVRLVHEETTCPYRIVACRNGCGVTNLLFAFLDQHLTWDCPLEMKSCSLGCGARMEAQYLFGHEEPHCGLCPRRTTRCPLDLCGKKICFFGAATLLESAEVCTQRSDVAAPNTSITREGILARAARLETFAARELGAFALANAQPYLLNWLQERRVAQLAASAALGLDRVDLAMVVTYNPETALHYVSLKGRVLWVDLNRVYHVLDPAGSVADWVCPPMPAADRGAHVMDVCMLRSVNCPNACGQRCPKFQLDHHLKERCCKRMVVCRLTCHKAMPMEALMAHEETECPKSQRFCPHCHTPCLFEDLESHVRHACMQFPRNCRLTCGAQVPRASFAEHEATTCPKRLVLCSRCTQRVFACDLPSHAADECSHRPFGLCENKCGMDLLVHQVADHLLNECPHRSVACPQCPSAIPFSIFDHHIKFDCPRRELFCHKGCGARVRDCDMAAHDAFDCAHRPAMCALKCGTELAMSQMQRHMQIECPQRLVPCPNRCGTQVHAVQVPGHLRSCDHRMVLCGAGGKQCARPLKAWIVSGKLDRCYKHRTHGFMWALKCGDVEVVLGFLNKLQPSELDVEFDTGYSPLVLACAKGDATLVRILLEHGADVNKETSRGRTPLGEACMGRHQHLVALLLEYRAVVSHTNRHGLATLTIAEQMNDAELLNALTQRQQLEDMQRRLFVAIGASDYDEIQALVAGGEMSYRDSHAWHLARELEASRAVLAAARVELAQHVEDMNMTIADTEAKQMRVVRLLDSMEYNKGQLAHVQKKETQLEAVRVHTESAVRNIVRKITAQDIINIISRPNPPEDLIVVLKAMALFQGIIPKPKRLSSDANSFSSREWWETAQAMLMDRGFLRRLLDIRELAIEPDVLFKVRRECLKHDAFQDLGTADLTPPEHGTLMPPVIAKHRHGRRNAITNSTVDALGTWVKGVEMNQKARHEAKLLKERRESVVAEIEQLDHDLAAATFDMKTAHRSLPSRQEELDRIIALEQRAAADFRLKQRRVVVCDLLAFTSLNGHTPLSYAAAIGNERAVRILLSRGANGGHSDVERAMAARLLQSVVHLYVEQGLHAPADRELFRIIRYMAMRPLVKALRRCRQTQRVPLFEAAYNGHTDVVPLLIDVGGAPPWQCSYIEPVAAMPGQLHWGQPPNTDIGMNVWRLVLPRTPFALTNACALGRERFACTQFVDGRGWVAESRYDATTAEVAVVLEASAKRQAASRLEQFNRKAVLRKTRHMKKLHDQLDAAIVGKDYVAASALLDAGAFPDHATAAGMTILMQAASEERFITNIDNDCVLVVEFLLDRKTGRPSPNFVSTTPDGSFSHTALSVAAHYGTTMCGRMLVDRGADVNVRDSVFGQTALMHAIQSNKEDFVKFLLEHKAHVHVKDAAGRSAFSFALERRNEKMLGLLSEASADMHQTLEIHNYLAAYGLCRWGCGFVGLHAAPVVEAGEGLVASMRNPLQEHELHTCPKRVVPCPLDCGKKDLWGEEVAAHLSSECPHRPLPCTNPKCDAIVAASALSQHMHTECPHRTVGCPLCGESSLAHKLDVHLGACRLRLVPCPQCACTLRALDVTNHIKYECDCREVRCLLGCGFVRFKDRATHEANDCSKRSIACLFECPEGTTPETQAAHEQLCENRPLGCPNHCGASVRACDIDNHLAECKNRFRPCPLACGRQVRDIDSDDHVARDCLKREVSCELCGSALPANLLDFHVKQDCACRILACGMCGDCGIRAKDMQVHKVSSCRMREVTCAFAGDGCMKHSLLAHEKAQHENFECKYRTIWCPLGCQAYIIARHLKTHEAACPMRFSVCSLGCGAEMREKDRVEHETFYCIYNKNK</sequence>
<dbReference type="Pfam" id="PF12796">
    <property type="entry name" value="Ank_2"/>
    <property type="match status" value="4"/>
</dbReference>
<feature type="repeat" description="ANK" evidence="6">
    <location>
        <begin position="1888"/>
        <end position="1920"/>
    </location>
</feature>
<evidence type="ECO:0000256" key="5">
    <source>
        <dbReference type="ARBA" id="ARBA00023043"/>
    </source>
</evidence>
<feature type="zinc finger region" description="TRAF-type" evidence="7">
    <location>
        <begin position="488"/>
        <end position="533"/>
    </location>
</feature>
<gene>
    <name evidence="10" type="ORF">ACHHYP_07271</name>
</gene>
<dbReference type="Proteomes" id="UP000243579">
    <property type="component" value="Unassembled WGS sequence"/>
</dbReference>
<feature type="zinc finger region" description="TRAF-type" evidence="7">
    <location>
        <begin position="2337"/>
        <end position="2384"/>
    </location>
</feature>
<feature type="zinc finger region" description="TRAF-type" evidence="7">
    <location>
        <begin position="402"/>
        <end position="458"/>
    </location>
</feature>
<feature type="domain" description="TRAF-type" evidence="9">
    <location>
        <begin position="2277"/>
        <end position="2324"/>
    </location>
</feature>
<feature type="repeat" description="ANK" evidence="6">
    <location>
        <begin position="215"/>
        <end position="247"/>
    </location>
</feature>
<dbReference type="Pfam" id="PF00023">
    <property type="entry name" value="Ank"/>
    <property type="match status" value="1"/>
</dbReference>
<feature type="domain" description="TRAF-type" evidence="9">
    <location>
        <begin position="992"/>
        <end position="1046"/>
    </location>
</feature>
<feature type="domain" description="TRAF-type" evidence="9">
    <location>
        <begin position="2337"/>
        <end position="2384"/>
    </location>
</feature>
<dbReference type="InterPro" id="IPR013083">
    <property type="entry name" value="Znf_RING/FYVE/PHD"/>
</dbReference>
<evidence type="ECO:0000256" key="2">
    <source>
        <dbReference type="ARBA" id="ARBA00022737"/>
    </source>
</evidence>
<accession>A0A1V9YRA4</accession>
<name>A0A1V9YRA4_ACHHY</name>
<keyword evidence="11" id="KW-1185">Reference proteome</keyword>
<feature type="repeat" description="ANK" evidence="6">
    <location>
        <begin position="44"/>
        <end position="76"/>
    </location>
</feature>
<feature type="zinc finger region" description="TRAF-type" evidence="7">
    <location>
        <begin position="2277"/>
        <end position="2324"/>
    </location>
</feature>
<feature type="domain" description="TRAF-type" evidence="9">
    <location>
        <begin position="402"/>
        <end position="458"/>
    </location>
</feature>
<dbReference type="PROSITE" id="PS50088">
    <property type="entry name" value="ANK_REPEAT"/>
    <property type="match status" value="8"/>
</dbReference>
<dbReference type="InterPro" id="IPR001293">
    <property type="entry name" value="Znf_TRAF"/>
</dbReference>
<feature type="zinc finger region" description="TRAF-type" evidence="7">
    <location>
        <begin position="1048"/>
        <end position="1094"/>
    </location>
</feature>
<dbReference type="OrthoDB" id="186134at2759"/>
<feature type="coiled-coil region" evidence="8">
    <location>
        <begin position="1502"/>
        <end position="1529"/>
    </location>
</feature>
<feature type="domain" description="TRAF-type" evidence="9">
    <location>
        <begin position="2195"/>
        <end position="2242"/>
    </location>
</feature>
<comment type="caution">
    <text evidence="10">The sequence shown here is derived from an EMBL/GenBank/DDBJ whole genome shotgun (WGS) entry which is preliminary data.</text>
</comment>
<dbReference type="InterPro" id="IPR002110">
    <property type="entry name" value="Ankyrin_rpt"/>
</dbReference>
<feature type="repeat" description="ANK" evidence="6">
    <location>
        <begin position="1148"/>
        <end position="1180"/>
    </location>
</feature>
<feature type="zinc finger region" description="TRAF-type" evidence="7">
    <location>
        <begin position="880"/>
        <end position="928"/>
    </location>
</feature>
<feature type="zinc finger region" description="TRAF-type" evidence="7">
    <location>
        <begin position="2030"/>
        <end position="2076"/>
    </location>
</feature>
<proteinExistence type="predicted"/>
<evidence type="ECO:0000256" key="4">
    <source>
        <dbReference type="ARBA" id="ARBA00022833"/>
    </source>
</evidence>
<dbReference type="PANTHER" id="PTHR24171:SF9">
    <property type="entry name" value="ANKYRIN REPEAT DOMAIN-CONTAINING PROTEIN 39"/>
    <property type="match status" value="1"/>
</dbReference>
<dbReference type="SUPFAM" id="SSF48403">
    <property type="entry name" value="Ankyrin repeat"/>
    <property type="match status" value="3"/>
</dbReference>
<feature type="zinc finger region" description="TRAF-type" evidence="7">
    <location>
        <begin position="2195"/>
        <end position="2242"/>
    </location>
</feature>
<evidence type="ECO:0000313" key="10">
    <source>
        <dbReference type="EMBL" id="OQR88190.1"/>
    </source>
</evidence>
<feature type="domain" description="TRAF-type" evidence="9">
    <location>
        <begin position="880"/>
        <end position="928"/>
    </location>
</feature>
<feature type="zinc finger region" description="TRAF-type" evidence="7">
    <location>
        <begin position="797"/>
        <end position="851"/>
    </location>
</feature>
<feature type="zinc finger region" description="TRAF-type" evidence="7">
    <location>
        <begin position="2114"/>
        <end position="2157"/>
    </location>
</feature>
<keyword evidence="8" id="KW-0175">Coiled coil</keyword>
<evidence type="ECO:0000256" key="6">
    <source>
        <dbReference type="PROSITE-ProRule" id="PRU00023"/>
    </source>
</evidence>
<reference evidence="10 11" key="1">
    <citation type="journal article" date="2014" name="Genome Biol. Evol.">
        <title>The secreted proteins of Achlya hypogyna and Thraustotheca clavata identify the ancestral oomycete secretome and reveal gene acquisitions by horizontal gene transfer.</title>
        <authorList>
            <person name="Misner I."/>
            <person name="Blouin N."/>
            <person name="Leonard G."/>
            <person name="Richards T.A."/>
            <person name="Lane C.E."/>
        </authorList>
    </citation>
    <scope>NUCLEOTIDE SEQUENCE [LARGE SCALE GENOMIC DNA]</scope>
    <source>
        <strain evidence="10 11">ATCC 48635</strain>
    </source>
</reference>
<organism evidence="10 11">
    <name type="scientific">Achlya hypogyna</name>
    <name type="common">Oomycete</name>
    <name type="synonym">Protoachlya hypogyna</name>
    <dbReference type="NCBI Taxonomy" id="1202772"/>
    <lineage>
        <taxon>Eukaryota</taxon>
        <taxon>Sar</taxon>
        <taxon>Stramenopiles</taxon>
        <taxon>Oomycota</taxon>
        <taxon>Saprolegniomycetes</taxon>
        <taxon>Saprolegniales</taxon>
        <taxon>Achlyaceae</taxon>
        <taxon>Achlya</taxon>
    </lineage>
</organism>
<feature type="domain" description="TRAF-type" evidence="9">
    <location>
        <begin position="2030"/>
        <end position="2076"/>
    </location>
</feature>
<evidence type="ECO:0000256" key="1">
    <source>
        <dbReference type="ARBA" id="ARBA00022723"/>
    </source>
</evidence>
<feature type="repeat" description="ANK" evidence="6">
    <location>
        <begin position="1922"/>
        <end position="1954"/>
    </location>
</feature>
<evidence type="ECO:0000313" key="11">
    <source>
        <dbReference type="Proteomes" id="UP000243579"/>
    </source>
</evidence>
<dbReference type="STRING" id="1202772.A0A1V9YRA4"/>
<dbReference type="PROSITE" id="PS50145">
    <property type="entry name" value="ZF_TRAF"/>
    <property type="match status" value="12"/>
</dbReference>
<feature type="domain" description="TRAF-type" evidence="9">
    <location>
        <begin position="797"/>
        <end position="851"/>
    </location>
</feature>
<keyword evidence="2" id="KW-0677">Repeat</keyword>
<dbReference type="GO" id="GO:0008270">
    <property type="term" value="F:zinc ion binding"/>
    <property type="evidence" value="ECO:0007669"/>
    <property type="project" value="UniProtKB-KW"/>
</dbReference>
<dbReference type="Gene3D" id="3.30.40.10">
    <property type="entry name" value="Zinc/RING finger domain, C3HC4 (zinc finger)"/>
    <property type="match status" value="15"/>
</dbReference>
<feature type="domain" description="TRAF-type" evidence="9">
    <location>
        <begin position="576"/>
        <end position="631"/>
    </location>
</feature>
<keyword evidence="4 7" id="KW-0862">Zinc</keyword>
<feature type="domain" description="TRAF-type" evidence="9">
    <location>
        <begin position="1048"/>
        <end position="1094"/>
    </location>
</feature>
<dbReference type="EMBL" id="JNBR01001405">
    <property type="protein sequence ID" value="OQR88190.1"/>
    <property type="molecule type" value="Genomic_DNA"/>
</dbReference>
<dbReference type="PANTHER" id="PTHR24171">
    <property type="entry name" value="ANKYRIN REPEAT DOMAIN-CONTAINING PROTEIN 39-RELATED"/>
    <property type="match status" value="1"/>
</dbReference>
<feature type="zinc finger region" description="TRAF-type" evidence="7">
    <location>
        <begin position="992"/>
        <end position="1046"/>
    </location>
</feature>
<evidence type="ECO:0000256" key="3">
    <source>
        <dbReference type="ARBA" id="ARBA00022771"/>
    </source>
</evidence>
<keyword evidence="5 6" id="KW-0040">ANK repeat</keyword>
<keyword evidence="1 7" id="KW-0479">Metal-binding</keyword>
<feature type="domain" description="TRAF-type" evidence="9">
    <location>
        <begin position="488"/>
        <end position="533"/>
    </location>
</feature>
<dbReference type="Pfam" id="PF02176">
    <property type="entry name" value="zf-TRAF"/>
    <property type="match status" value="3"/>
</dbReference>
<dbReference type="Gene3D" id="1.20.920.20">
    <property type="match status" value="1"/>
</dbReference>
<dbReference type="InterPro" id="IPR036770">
    <property type="entry name" value="Ankyrin_rpt-contain_sf"/>
</dbReference>
<dbReference type="SMART" id="SM00248">
    <property type="entry name" value="ANK"/>
    <property type="match status" value="17"/>
</dbReference>
<feature type="domain" description="TRAF-type" evidence="9">
    <location>
        <begin position="2114"/>
        <end position="2157"/>
    </location>
</feature>
<keyword evidence="3 7" id="KW-0863">Zinc-finger</keyword>
<evidence type="ECO:0000256" key="8">
    <source>
        <dbReference type="SAM" id="Coils"/>
    </source>
</evidence>
<feature type="repeat" description="ANK" evidence="6">
    <location>
        <begin position="77"/>
        <end position="112"/>
    </location>
</feature>
<dbReference type="PROSITE" id="PS50297">
    <property type="entry name" value="ANK_REP_REGION"/>
    <property type="match status" value="5"/>
</dbReference>